<dbReference type="Proteomes" id="UP000594263">
    <property type="component" value="Unplaced"/>
</dbReference>
<organism evidence="2 3">
    <name type="scientific">Kalanchoe fedtschenkoi</name>
    <name type="common">Lavender scallops</name>
    <name type="synonym">South American air plant</name>
    <dbReference type="NCBI Taxonomy" id="63787"/>
    <lineage>
        <taxon>Eukaryota</taxon>
        <taxon>Viridiplantae</taxon>
        <taxon>Streptophyta</taxon>
        <taxon>Embryophyta</taxon>
        <taxon>Tracheophyta</taxon>
        <taxon>Spermatophyta</taxon>
        <taxon>Magnoliopsida</taxon>
        <taxon>eudicotyledons</taxon>
        <taxon>Gunneridae</taxon>
        <taxon>Pentapetalae</taxon>
        <taxon>Saxifragales</taxon>
        <taxon>Crassulaceae</taxon>
        <taxon>Kalanchoe</taxon>
    </lineage>
</organism>
<dbReference type="PANTHER" id="PTHR14534">
    <property type="entry name" value="VACUOLAR IMPORT AND DEGRADATION PROTEIN 24"/>
    <property type="match status" value="1"/>
</dbReference>
<accession>A0A7N0ZSB5</accession>
<evidence type="ECO:0000313" key="2">
    <source>
        <dbReference type="EnsemblPlants" id="Kaladp0024s0165.1.v1.1"/>
    </source>
</evidence>
<reference evidence="2" key="1">
    <citation type="submission" date="2021-01" db="UniProtKB">
        <authorList>
            <consortium name="EnsemblPlants"/>
        </authorList>
    </citation>
    <scope>IDENTIFICATION</scope>
</reference>
<evidence type="ECO:0000313" key="3">
    <source>
        <dbReference type="Proteomes" id="UP000594263"/>
    </source>
</evidence>
<dbReference type="AlphaFoldDB" id="A0A7N0ZSB5"/>
<dbReference type="GO" id="GO:0043161">
    <property type="term" value="P:proteasome-mediated ubiquitin-dependent protein catabolic process"/>
    <property type="evidence" value="ECO:0007669"/>
    <property type="project" value="TreeGrafter"/>
</dbReference>
<dbReference type="PANTHER" id="PTHR14534:SF3">
    <property type="entry name" value="GID COMPLEX SUBUNIT 4 HOMOLOG"/>
    <property type="match status" value="1"/>
</dbReference>
<keyword evidence="3" id="KW-1185">Reference proteome</keyword>
<dbReference type="EnsemblPlants" id="Kaladp0024s0165.1.v1.1">
    <property type="protein sequence ID" value="Kaladp0024s0165.1.v1.1"/>
    <property type="gene ID" value="Kaladp0024s0165.v1.1"/>
</dbReference>
<dbReference type="GO" id="GO:0007039">
    <property type="term" value="P:protein catabolic process in the vacuole"/>
    <property type="evidence" value="ECO:0007669"/>
    <property type="project" value="TreeGrafter"/>
</dbReference>
<dbReference type="Gramene" id="Kaladp0024s0165.1.v1.1">
    <property type="protein sequence ID" value="Kaladp0024s0165.1.v1.1"/>
    <property type="gene ID" value="Kaladp0024s0165.v1.1"/>
</dbReference>
<dbReference type="GO" id="GO:0034657">
    <property type="term" value="C:GID complex"/>
    <property type="evidence" value="ECO:0007669"/>
    <property type="project" value="TreeGrafter"/>
</dbReference>
<name>A0A7N0ZSB5_KALFE</name>
<dbReference type="GO" id="GO:0005773">
    <property type="term" value="C:vacuole"/>
    <property type="evidence" value="ECO:0007669"/>
    <property type="project" value="GOC"/>
</dbReference>
<dbReference type="InterPro" id="IPR018618">
    <property type="entry name" value="GID4/10-like"/>
</dbReference>
<comment type="similarity">
    <text evidence="1">Belongs to the GID4/VID24 family.</text>
</comment>
<evidence type="ECO:0000256" key="1">
    <source>
        <dbReference type="ARBA" id="ARBA00061469"/>
    </source>
</evidence>
<dbReference type="GO" id="GO:0045721">
    <property type="term" value="P:negative regulation of gluconeogenesis"/>
    <property type="evidence" value="ECO:0007669"/>
    <property type="project" value="TreeGrafter"/>
</dbReference>
<protein>
    <submittedName>
        <fullName evidence="2">Uncharacterized protein</fullName>
    </submittedName>
</protein>
<sequence>MSNSGPLDILCEALVAVTGPLSCSFLSAGQAFTGTQSVSLPDKEEESWKLSVRILGCDFERGYICGSMKALYVLAQDAPPVVETFWEGEIVDTRNFTFHSDKMHVRPVVDMQNWLRFNCFAQLEFHSGYEGAQVDLSMHQYIYMRWYERSDKNPGSYYDISSGGFYYVCISCLEGSIIGCYYYANGEEFVAAPTILEFMLEAVNEGRFGFSSSSYELQ</sequence>
<proteinExistence type="inferred from homology"/>
<dbReference type="GO" id="GO:0006623">
    <property type="term" value="P:protein targeting to vacuole"/>
    <property type="evidence" value="ECO:0007669"/>
    <property type="project" value="TreeGrafter"/>
</dbReference>
<dbReference type="Pfam" id="PF09783">
    <property type="entry name" value="Vac_ImportDeg"/>
    <property type="match status" value="1"/>
</dbReference>